<keyword evidence="4" id="KW-0239">DNA-directed DNA polymerase</keyword>
<dbReference type="PANTHER" id="PTHR34388:SF1">
    <property type="entry name" value="DNA POLYMERASE III SUBUNIT DELTA"/>
    <property type="match status" value="1"/>
</dbReference>
<sequence>MSIKQLHIELSNGFPSPSYLFYSSDDFLLYEIKTLIKDKYHSDTLNLDIFDAGSSENFKPIEQIIDILNTMPFLSTAKRRVVIIENTQKLTKKNIEKLSEYLINPSNTSLLIMLFEGTSPKLFNAISTENIKVIGLNVQEKDIPSWIKSISKKFGIDFTDRAIDYLISCVGTDLGMLYSEIEKFSSCSIRKIDIDDIKDMVYTSAEYNAFDLFDALKKKEVAEAFRIFENVGKNTESQMLLGALNYQYANLQGKPHHKSERFFRTVFKLLHEADTSIKTSHPYVIEDLLIKLLKAEKMTHRVNR</sequence>
<dbReference type="InterPro" id="IPR027417">
    <property type="entry name" value="P-loop_NTPase"/>
</dbReference>
<dbReference type="PANTHER" id="PTHR34388">
    <property type="entry name" value="DNA POLYMERASE III SUBUNIT DELTA"/>
    <property type="match status" value="1"/>
</dbReference>
<gene>
    <name evidence="6" type="ORF">A45J_0941</name>
</gene>
<feature type="domain" description="DNA polymerase III delta N-terminal" evidence="5">
    <location>
        <begin position="19"/>
        <end position="116"/>
    </location>
</feature>
<keyword evidence="1" id="KW-0808">Transferase</keyword>
<reference evidence="6" key="1">
    <citation type="submission" date="2019-10" db="EMBL/GenBank/DDBJ databases">
        <title>Metagenomic sequencing of thiosulfate-disproportionating enrichment culture.</title>
        <authorList>
            <person name="Umezawa K."/>
            <person name="Kojima H."/>
            <person name="Fukui M."/>
        </authorList>
    </citation>
    <scope>NUCLEOTIDE SEQUENCE</scope>
    <source>
        <strain evidence="6">45J</strain>
    </source>
</reference>
<dbReference type="Pfam" id="PF06144">
    <property type="entry name" value="DNA_pol3_delta"/>
    <property type="match status" value="1"/>
</dbReference>
<dbReference type="Gene3D" id="1.10.8.60">
    <property type="match status" value="1"/>
</dbReference>
<dbReference type="GO" id="GO:0006261">
    <property type="term" value="P:DNA-templated DNA replication"/>
    <property type="evidence" value="ECO:0007669"/>
    <property type="project" value="TreeGrafter"/>
</dbReference>
<dbReference type="GO" id="GO:0003677">
    <property type="term" value="F:DNA binding"/>
    <property type="evidence" value="ECO:0007669"/>
    <property type="project" value="InterPro"/>
</dbReference>
<comment type="caution">
    <text evidence="6">The sequence shown here is derived from an EMBL/GenBank/DDBJ whole genome shotgun (WGS) entry which is preliminary data.</text>
</comment>
<name>A0A5J4KZ21_9ZZZZ</name>
<dbReference type="EMBL" id="BLAB01000001">
    <property type="protein sequence ID" value="GER93205.1"/>
    <property type="molecule type" value="Genomic_DNA"/>
</dbReference>
<dbReference type="Gene3D" id="3.40.50.300">
    <property type="entry name" value="P-loop containing nucleotide triphosphate hydrolases"/>
    <property type="match status" value="1"/>
</dbReference>
<organism evidence="6">
    <name type="scientific">hot springs metagenome</name>
    <dbReference type="NCBI Taxonomy" id="433727"/>
    <lineage>
        <taxon>unclassified sequences</taxon>
        <taxon>metagenomes</taxon>
        <taxon>ecological metagenomes</taxon>
    </lineage>
</organism>
<dbReference type="GO" id="GO:0009360">
    <property type="term" value="C:DNA polymerase III complex"/>
    <property type="evidence" value="ECO:0007669"/>
    <property type="project" value="InterPro"/>
</dbReference>
<evidence type="ECO:0000313" key="6">
    <source>
        <dbReference type="EMBL" id="GER93205.1"/>
    </source>
</evidence>
<dbReference type="AlphaFoldDB" id="A0A5J4KZ21"/>
<accession>A0A5J4KZ21</accession>
<proteinExistence type="predicted"/>
<keyword evidence="3" id="KW-0235">DNA replication</keyword>
<evidence type="ECO:0000259" key="5">
    <source>
        <dbReference type="Pfam" id="PF06144"/>
    </source>
</evidence>
<dbReference type="SUPFAM" id="SSF52540">
    <property type="entry name" value="P-loop containing nucleoside triphosphate hydrolases"/>
    <property type="match status" value="1"/>
</dbReference>
<evidence type="ECO:0000256" key="4">
    <source>
        <dbReference type="ARBA" id="ARBA00022932"/>
    </source>
</evidence>
<dbReference type="NCBIfam" id="TIGR01128">
    <property type="entry name" value="holA"/>
    <property type="match status" value="1"/>
</dbReference>
<dbReference type="InterPro" id="IPR005790">
    <property type="entry name" value="DNA_polIII_delta"/>
</dbReference>
<evidence type="ECO:0000256" key="2">
    <source>
        <dbReference type="ARBA" id="ARBA00022695"/>
    </source>
</evidence>
<protein>
    <submittedName>
        <fullName evidence="6">DNA polymerase III subunit delta</fullName>
    </submittedName>
</protein>
<evidence type="ECO:0000256" key="3">
    <source>
        <dbReference type="ARBA" id="ARBA00022705"/>
    </source>
</evidence>
<evidence type="ECO:0000256" key="1">
    <source>
        <dbReference type="ARBA" id="ARBA00022679"/>
    </source>
</evidence>
<keyword evidence="2" id="KW-0548">Nucleotidyltransferase</keyword>
<dbReference type="InterPro" id="IPR010372">
    <property type="entry name" value="DNA_pol3_delta_N"/>
</dbReference>
<dbReference type="GO" id="GO:0003887">
    <property type="term" value="F:DNA-directed DNA polymerase activity"/>
    <property type="evidence" value="ECO:0007669"/>
    <property type="project" value="UniProtKB-KW"/>
</dbReference>